<evidence type="ECO:0000313" key="3">
    <source>
        <dbReference type="Proteomes" id="UP000019148"/>
    </source>
</evidence>
<sequence length="188" mass="21511">DDNAAAISVVSEFLRGKSGPLYDTLRSFHKVFDKYSETKEMEYNFLSSGQALSFRTETLKKIIDDFDAIELSTYTTKEEKIKNNLGKVEDSFSRISTTVLEPILDCLVKLTNWLEKFNFTTHILDPIKNTLTSFFGNIYEWFTKMVKKALKHILWFSSADDETDKDHSPLPTTDTGTKLEKDASVKTP</sequence>
<feature type="non-terminal residue" evidence="2">
    <location>
        <position position="1"/>
    </location>
</feature>
<dbReference type="RefSeq" id="WP_038368442.1">
    <property type="nucleotide sequence ID" value="NZ_AZIT01000101.1"/>
</dbReference>
<dbReference type="PATRIC" id="fig|1432657.3.peg.1826"/>
<organism evidence="2 3">
    <name type="scientific">Borrelia duttonii CR2A</name>
    <dbReference type="NCBI Taxonomy" id="1432657"/>
    <lineage>
        <taxon>Bacteria</taxon>
        <taxon>Pseudomonadati</taxon>
        <taxon>Spirochaetota</taxon>
        <taxon>Spirochaetia</taxon>
        <taxon>Spirochaetales</taxon>
        <taxon>Borreliaceae</taxon>
        <taxon>Borrelia</taxon>
    </lineage>
</organism>
<accession>W6TFT7</accession>
<evidence type="ECO:0000256" key="1">
    <source>
        <dbReference type="SAM" id="MobiDB-lite"/>
    </source>
</evidence>
<dbReference type="EMBL" id="AZIT01000101">
    <property type="protein sequence ID" value="ETZ17118.1"/>
    <property type="molecule type" value="Genomic_DNA"/>
</dbReference>
<protein>
    <submittedName>
        <fullName evidence="2">Uncharacterized protein</fullName>
    </submittedName>
</protein>
<name>W6TFT7_9SPIR</name>
<dbReference type="Proteomes" id="UP000019148">
    <property type="component" value="Unassembled WGS sequence"/>
</dbReference>
<reference evidence="2 3" key="1">
    <citation type="submission" date="2013-12" db="EMBL/GenBank/DDBJ databases">
        <title>Comparative genomics of relapsing fever spirochetes.</title>
        <authorList>
            <person name="Schwan T.G."/>
            <person name="Raffel S.J."/>
            <person name="Porcella S.F."/>
        </authorList>
    </citation>
    <scope>NUCLEOTIDE SEQUENCE [LARGE SCALE GENOMIC DNA]</scope>
    <source>
        <strain evidence="2 3">CR2A</strain>
    </source>
</reference>
<proteinExistence type="predicted"/>
<dbReference type="InterPro" id="IPR008478">
    <property type="entry name" value="DUF759_BOR_spp"/>
</dbReference>
<dbReference type="Pfam" id="PF05537">
    <property type="entry name" value="DUF759"/>
    <property type="match status" value="1"/>
</dbReference>
<feature type="compositionally biased region" description="Basic and acidic residues" evidence="1">
    <location>
        <begin position="177"/>
        <end position="188"/>
    </location>
</feature>
<dbReference type="AlphaFoldDB" id="W6TFT7"/>
<feature type="region of interest" description="Disordered" evidence="1">
    <location>
        <begin position="160"/>
        <end position="188"/>
    </location>
</feature>
<comment type="caution">
    <text evidence="2">The sequence shown here is derived from an EMBL/GenBank/DDBJ whole genome shotgun (WGS) entry which is preliminary data.</text>
</comment>
<evidence type="ECO:0000313" key="2">
    <source>
        <dbReference type="EMBL" id="ETZ17118.1"/>
    </source>
</evidence>
<gene>
    <name evidence="2" type="ORF">BDCR2A_01965</name>
</gene>